<dbReference type="SUPFAM" id="SSF160704">
    <property type="entry name" value="YehR-like"/>
    <property type="match status" value="1"/>
</dbReference>
<dbReference type="AlphaFoldDB" id="A0A143PE28"/>
<dbReference type="PROSITE" id="PS51257">
    <property type="entry name" value="PROKAR_LIPOPROTEIN"/>
    <property type="match status" value="1"/>
</dbReference>
<protein>
    <submittedName>
        <fullName evidence="3">DUF1307 domain-containing protein</fullName>
    </submittedName>
</protein>
<feature type="signal peptide" evidence="1">
    <location>
        <begin position="1"/>
        <end position="20"/>
    </location>
</feature>
<dbReference type="OrthoDB" id="2410988at2"/>
<keyword evidence="1" id="KW-0732">Signal</keyword>
<evidence type="ECO:0000313" key="4">
    <source>
        <dbReference type="Proteomes" id="UP000293854"/>
    </source>
</evidence>
<accession>A0A143PE28</accession>
<feature type="chain" id="PRO_5044548798" evidence="1">
    <location>
        <begin position="21"/>
        <end position="154"/>
    </location>
</feature>
<dbReference type="InterPro" id="IPR009736">
    <property type="entry name" value="DUF1307"/>
</dbReference>
<dbReference type="Proteomes" id="UP000595942">
    <property type="component" value="Chromosome"/>
</dbReference>
<dbReference type="KEGG" id="scv:A4G25_10430"/>
<dbReference type="Gene3D" id="3.30.1830.10">
    <property type="entry name" value="YehR-like"/>
    <property type="match status" value="1"/>
</dbReference>
<gene>
    <name evidence="3" type="ORF">EIG99_06695</name>
    <name evidence="2" type="ORF">I6J05_08055</name>
</gene>
<keyword evidence="5" id="KW-1185">Reference proteome</keyword>
<dbReference type="EMBL" id="RQTE01000112">
    <property type="protein sequence ID" value="RZI02260.1"/>
    <property type="molecule type" value="Genomic_DNA"/>
</dbReference>
<evidence type="ECO:0000256" key="1">
    <source>
        <dbReference type="SAM" id="SignalP"/>
    </source>
</evidence>
<organism evidence="3 4">
    <name type="scientific">Staphylococcus condimenti</name>
    <dbReference type="NCBI Taxonomy" id="70255"/>
    <lineage>
        <taxon>Bacteria</taxon>
        <taxon>Bacillati</taxon>
        <taxon>Bacillota</taxon>
        <taxon>Bacilli</taxon>
        <taxon>Bacillales</taxon>
        <taxon>Staphylococcaceae</taxon>
        <taxon>Staphylococcus</taxon>
    </lineage>
</organism>
<dbReference type="GeneID" id="93725768"/>
<dbReference type="PIRSF" id="PIRSF006187">
    <property type="entry name" value="DUF1307"/>
    <property type="match status" value="1"/>
</dbReference>
<evidence type="ECO:0000313" key="3">
    <source>
        <dbReference type="EMBL" id="RZI02260.1"/>
    </source>
</evidence>
<dbReference type="RefSeq" id="WP_047131577.1">
    <property type="nucleotide sequence ID" value="NZ_CP015114.1"/>
</dbReference>
<dbReference type="EMBL" id="CP068073">
    <property type="protein sequence ID" value="QQS81878.1"/>
    <property type="molecule type" value="Genomic_DNA"/>
</dbReference>
<name>A0A143PE28_9STAP</name>
<dbReference type="InterPro" id="IPR036699">
    <property type="entry name" value="YehR-like_sf"/>
</dbReference>
<dbReference type="Proteomes" id="UP000293854">
    <property type="component" value="Unassembled WGS sequence"/>
</dbReference>
<reference evidence="2 5" key="2">
    <citation type="submission" date="2021-01" db="EMBL/GenBank/DDBJ databases">
        <title>FDA dAtabase for Regulatory Grade micrObial Sequences (FDA-ARGOS): Supporting development and validation of Infectious Disease Dx tests.</title>
        <authorList>
            <person name="Sproer C."/>
            <person name="Gronow S."/>
            <person name="Severitt S."/>
            <person name="Schroder I."/>
            <person name="Tallon L."/>
            <person name="Sadzewicz L."/>
            <person name="Zhao X."/>
            <person name="Boylan J."/>
            <person name="Ott S."/>
            <person name="Bowen H."/>
            <person name="Vavikolanu K."/>
            <person name="Mehta A."/>
            <person name="Aluvathingal J."/>
            <person name="Nadendla S."/>
            <person name="Lowell S."/>
            <person name="Myers T."/>
            <person name="Yan Y."/>
            <person name="Sichtig H."/>
        </authorList>
    </citation>
    <scope>NUCLEOTIDE SEQUENCE [LARGE SCALE GENOMIC DNA]</scope>
    <source>
        <strain evidence="2 5">FDAARGOS_1148</strain>
    </source>
</reference>
<evidence type="ECO:0000313" key="5">
    <source>
        <dbReference type="Proteomes" id="UP000595942"/>
    </source>
</evidence>
<evidence type="ECO:0000313" key="2">
    <source>
        <dbReference type="EMBL" id="QQS81878.1"/>
    </source>
</evidence>
<dbReference type="Pfam" id="PF06998">
    <property type="entry name" value="DUF1307"/>
    <property type="match status" value="1"/>
</dbReference>
<proteinExistence type="predicted"/>
<sequence length="154" mass="17352">MKRSILAIATLIAGIFLMTACDKEQSKTYEGDLQGAEVLTTLTYKGDKVLKQSSIMTIDYDKNGVSKSDAEKILDKQEKIFKDVEGVTYKKEVKKDKAIQKVEIDYETDDVKKMTKKLGITGPAKGEDYVNMKDVQRAMKKAGFEEKKPLKDNE</sequence>
<reference evidence="3 4" key="1">
    <citation type="submission" date="2018-11" db="EMBL/GenBank/DDBJ databases">
        <title>Genomic profiling of Staphylococcus species from a Poultry farm system in KwaZulu-Natal, South Africa.</title>
        <authorList>
            <person name="Amoako D.G."/>
            <person name="Somboro A.M."/>
            <person name="Abia A.L.K."/>
            <person name="Bester L.A."/>
            <person name="Essack S.Y."/>
        </authorList>
    </citation>
    <scope>NUCLEOTIDE SEQUENCE [LARGE SCALE GENOMIC DNA]</scope>
    <source>
        <strain evidence="3 4">SA11</strain>
    </source>
</reference>